<dbReference type="HAMAP" id="MF_01007">
    <property type="entry name" value="16SrRNA_methyltr_H"/>
    <property type="match status" value="1"/>
</dbReference>
<dbReference type="OrthoDB" id="16290at2759"/>
<dbReference type="SUPFAM" id="SSF81799">
    <property type="entry name" value="Putative methyltransferase TM0872, insert domain"/>
    <property type="match status" value="1"/>
</dbReference>
<keyword evidence="6" id="KW-1185">Reference proteome</keyword>
<dbReference type="NCBIfam" id="TIGR00006">
    <property type="entry name" value="16S rRNA (cytosine(1402)-N(4))-methyltransferase RsmH"/>
    <property type="match status" value="1"/>
</dbReference>
<sequence length="396" mass="44443">MQSQVIHGLSSAPIRFKCHHLRQICRHLSENARQQLKSESGVTLSHKPVMGREIMAALRPKDGQTFIDMTFGSGGHTKHLLATNKKICVYALDRDPIAHERAVHLSRSKLIAANGQRVIPLLGRFSELPALMAAEGVAMDSVDGVIMDLGASSMQFDDSRRGFSLSSDGPLDMRMDGQRFESMPTAADVVNTLSAEHLAKIFKIYGEERYALKIAQTIVDSRFLMKRLSSTTELAHLVANVSANHQSFDRLGRPQHSATKVFQAIRIFVNNELNELNYGLQRIRHYLKPMKNTDLSDRNESIDNYDEIDGGVIAVLSFHSLEDRIVKKHFIGTELNTSLESKHFSSLEIPDENELSKVLNKSWKPINKRVILADEEEVLSNPRSRSAKLRLAVRVL</sequence>
<evidence type="ECO:0000256" key="4">
    <source>
        <dbReference type="ARBA" id="ARBA00022691"/>
    </source>
</evidence>
<dbReference type="Proteomes" id="UP000728032">
    <property type="component" value="Unassembled WGS sequence"/>
</dbReference>
<evidence type="ECO:0000313" key="5">
    <source>
        <dbReference type="EMBL" id="CAD7637852.1"/>
    </source>
</evidence>
<keyword evidence="4" id="KW-0949">S-adenosyl-L-methionine</keyword>
<dbReference type="SUPFAM" id="SSF53335">
    <property type="entry name" value="S-adenosyl-L-methionine-dependent methyltransferases"/>
    <property type="match status" value="1"/>
</dbReference>
<dbReference type="EMBL" id="CAJPVJ010000144">
    <property type="protein sequence ID" value="CAG2161450.1"/>
    <property type="molecule type" value="Genomic_DNA"/>
</dbReference>
<dbReference type="PANTHER" id="PTHR11265:SF0">
    <property type="entry name" value="12S RRNA N4-METHYLCYTIDINE METHYLTRANSFERASE"/>
    <property type="match status" value="1"/>
</dbReference>
<dbReference type="Gene3D" id="3.40.50.150">
    <property type="entry name" value="Vaccinia Virus protein VP39"/>
    <property type="match status" value="1"/>
</dbReference>
<dbReference type="Gene3D" id="1.10.150.170">
    <property type="entry name" value="Putative methyltransferase TM0872, insert domain"/>
    <property type="match status" value="1"/>
</dbReference>
<dbReference type="AlphaFoldDB" id="A0A7R9LC07"/>
<dbReference type="InterPro" id="IPR029063">
    <property type="entry name" value="SAM-dependent_MTases_sf"/>
</dbReference>
<dbReference type="EMBL" id="OC914969">
    <property type="protein sequence ID" value="CAD7637852.1"/>
    <property type="molecule type" value="Genomic_DNA"/>
</dbReference>
<dbReference type="GO" id="GO:0071424">
    <property type="term" value="F:rRNA (cytosine-N4-)-methyltransferase activity"/>
    <property type="evidence" value="ECO:0007669"/>
    <property type="project" value="TreeGrafter"/>
</dbReference>
<organism evidence="5">
    <name type="scientific">Oppiella nova</name>
    <dbReference type="NCBI Taxonomy" id="334625"/>
    <lineage>
        <taxon>Eukaryota</taxon>
        <taxon>Metazoa</taxon>
        <taxon>Ecdysozoa</taxon>
        <taxon>Arthropoda</taxon>
        <taxon>Chelicerata</taxon>
        <taxon>Arachnida</taxon>
        <taxon>Acari</taxon>
        <taxon>Acariformes</taxon>
        <taxon>Sarcoptiformes</taxon>
        <taxon>Oribatida</taxon>
        <taxon>Brachypylina</taxon>
        <taxon>Oppioidea</taxon>
        <taxon>Oppiidae</taxon>
        <taxon>Oppiella</taxon>
    </lineage>
</organism>
<dbReference type="PANTHER" id="PTHR11265">
    <property type="entry name" value="S-ADENOSYL-METHYLTRANSFERASE MRAW"/>
    <property type="match status" value="1"/>
</dbReference>
<accession>A0A7R9LC07</accession>
<protein>
    <submittedName>
        <fullName evidence="5">Uncharacterized protein</fullName>
    </submittedName>
</protein>
<dbReference type="CDD" id="cd02440">
    <property type="entry name" value="AdoMet_MTases"/>
    <property type="match status" value="1"/>
</dbReference>
<gene>
    <name evidence="5" type="ORF">ONB1V03_LOCUS1057</name>
</gene>
<dbReference type="GO" id="GO:0070475">
    <property type="term" value="P:rRNA base methylation"/>
    <property type="evidence" value="ECO:0007669"/>
    <property type="project" value="TreeGrafter"/>
</dbReference>
<keyword evidence="2" id="KW-0489">Methyltransferase</keyword>
<dbReference type="Pfam" id="PF01795">
    <property type="entry name" value="Methyltransf_5"/>
    <property type="match status" value="1"/>
</dbReference>
<name>A0A7R9LC07_9ACAR</name>
<reference evidence="5" key="1">
    <citation type="submission" date="2020-11" db="EMBL/GenBank/DDBJ databases">
        <authorList>
            <person name="Tran Van P."/>
        </authorList>
    </citation>
    <scope>NUCLEOTIDE SEQUENCE</scope>
</reference>
<keyword evidence="3" id="KW-0808">Transferase</keyword>
<comment type="similarity">
    <text evidence="1">Belongs to the methyltransferase superfamily. RsmH family.</text>
</comment>
<evidence type="ECO:0000256" key="1">
    <source>
        <dbReference type="ARBA" id="ARBA00010396"/>
    </source>
</evidence>
<evidence type="ECO:0000256" key="2">
    <source>
        <dbReference type="ARBA" id="ARBA00022603"/>
    </source>
</evidence>
<dbReference type="InterPro" id="IPR023397">
    <property type="entry name" value="SAM-dep_MeTrfase_MraW_recog"/>
</dbReference>
<dbReference type="InterPro" id="IPR002903">
    <property type="entry name" value="RsmH"/>
</dbReference>
<evidence type="ECO:0000313" key="6">
    <source>
        <dbReference type="Proteomes" id="UP000728032"/>
    </source>
</evidence>
<proteinExistence type="inferred from homology"/>
<evidence type="ECO:0000256" key="3">
    <source>
        <dbReference type="ARBA" id="ARBA00022679"/>
    </source>
</evidence>